<feature type="region of interest" description="Disordered" evidence="1">
    <location>
        <begin position="255"/>
        <end position="318"/>
    </location>
</feature>
<keyword evidence="2" id="KW-0732">Signal</keyword>
<evidence type="ECO:0000256" key="1">
    <source>
        <dbReference type="SAM" id="MobiDB-lite"/>
    </source>
</evidence>
<organism evidence="4 5">
    <name type="scientific">Spinacia oleracea</name>
    <name type="common">Spinach</name>
    <dbReference type="NCBI Taxonomy" id="3562"/>
    <lineage>
        <taxon>Eukaryota</taxon>
        <taxon>Viridiplantae</taxon>
        <taxon>Streptophyta</taxon>
        <taxon>Embryophyta</taxon>
        <taxon>Tracheophyta</taxon>
        <taxon>Spermatophyta</taxon>
        <taxon>Magnoliopsida</taxon>
        <taxon>eudicotyledons</taxon>
        <taxon>Gunneridae</taxon>
        <taxon>Pentapetalae</taxon>
        <taxon>Caryophyllales</taxon>
        <taxon>Chenopodiaceae</taxon>
        <taxon>Chenopodioideae</taxon>
        <taxon>Anserineae</taxon>
        <taxon>Spinacia</taxon>
    </lineage>
</organism>
<name>A0ABM3R4P6_SPIOL</name>
<sequence>MLIICTASLKGNSTILHGIELTLATTRSSHLLHLSLSFLLSFLAMAGGDNPPPITAAHPYHPALTVTNIRSLVSLVLDMNKVQYSPWATLFRTHAKVFNVLDHIDPKVPHPTDVSDELWERLDATVLQRIYGTISTDLLYKILDENATAMVAWDTLRNIFQNNKGSRIVHLESRFGSIKLAHCSTLDDYCQELKTVADQLAALGHPISEQHLVLQLASKVAPEYHTIATIIQQRSPLPSFEEACSMLDLVRMNRETETKDGSESSSTVLISTGDNPGSQPHHGGSNGCSNGGRNNSGHSGGGRNKHGKKKNWNNNGGNHPRCRDIKLTHLCFANDLILCSKGDFPSIYLLLQAFKLFSITSGLSANIQKSSVYCHGMTESDVNRVIAASGFTRSALPFRYLGVPICSKKITAAQCEMLVDKVTARIKVWSSRNLSYTARMQLINAVLLSIHMYWSQIYILPKSVLKEITKICRSFLWSGQAYSSKPSYIAWEQTCCDKNQGGLGFRNVEVWNVANLGKYVWAVANKQDNIWIKWINSVYVKDGDWWDFVPTSSSSWYWKKICDTKEQIKQVFTATEFCNMPKYSVKLVYNKLIDAKPMVHWDKMVWNRLTVPKHRFISWLAIQHRLQTTAKMARIGVSSTSDCLLCGQAPEDHEHLFFKCPYSSRCLTDLKNWLGIQSSFTTSQRGVRQLSNSSNSKFRKSVMYASMVALTYLIWRSRNSSFWDKSFPTVLNVMTVLKQTVKSRVMAVMPKNVSRKDSLWFQNL</sequence>
<dbReference type="GeneID" id="130465756"/>
<proteinExistence type="predicted"/>
<dbReference type="PANTHER" id="PTHR33116">
    <property type="entry name" value="REVERSE TRANSCRIPTASE ZINC-BINDING DOMAIN-CONTAINING PROTEIN-RELATED-RELATED"/>
    <property type="match status" value="1"/>
</dbReference>
<evidence type="ECO:0000313" key="5">
    <source>
        <dbReference type="RefSeq" id="XP_056690588.1"/>
    </source>
</evidence>
<dbReference type="InterPro" id="IPR026960">
    <property type="entry name" value="RVT-Znf"/>
</dbReference>
<feature type="signal peptide" evidence="2">
    <location>
        <begin position="1"/>
        <end position="48"/>
    </location>
</feature>
<reference evidence="5" key="2">
    <citation type="submission" date="2025-08" db="UniProtKB">
        <authorList>
            <consortium name="RefSeq"/>
        </authorList>
    </citation>
    <scope>IDENTIFICATION</scope>
    <source>
        <tissue evidence="5">Leaf</tissue>
    </source>
</reference>
<accession>A0ABM3R4P6</accession>
<dbReference type="PANTHER" id="PTHR33116:SF84">
    <property type="entry name" value="RNA-DIRECTED DNA POLYMERASE"/>
    <property type="match status" value="1"/>
</dbReference>
<feature type="chain" id="PRO_5047315639" description="Reverse transcriptase zinc-binding domain-containing protein" evidence="2">
    <location>
        <begin position="49"/>
        <end position="764"/>
    </location>
</feature>
<keyword evidence="4" id="KW-1185">Reference proteome</keyword>
<dbReference type="RefSeq" id="XP_056690588.1">
    <property type="nucleotide sequence ID" value="XM_056834610.1"/>
</dbReference>
<evidence type="ECO:0000313" key="4">
    <source>
        <dbReference type="Proteomes" id="UP000813463"/>
    </source>
</evidence>
<evidence type="ECO:0000256" key="2">
    <source>
        <dbReference type="SAM" id="SignalP"/>
    </source>
</evidence>
<feature type="domain" description="Reverse transcriptase zinc-binding" evidence="3">
    <location>
        <begin position="583"/>
        <end position="665"/>
    </location>
</feature>
<protein>
    <recommendedName>
        <fullName evidence="3">Reverse transcriptase zinc-binding domain-containing protein</fullName>
    </recommendedName>
</protein>
<dbReference type="Pfam" id="PF13966">
    <property type="entry name" value="zf-RVT"/>
    <property type="match status" value="1"/>
</dbReference>
<dbReference type="Pfam" id="PF14223">
    <property type="entry name" value="Retrotran_gag_2"/>
    <property type="match status" value="1"/>
</dbReference>
<feature type="compositionally biased region" description="Polar residues" evidence="1">
    <location>
        <begin position="263"/>
        <end position="278"/>
    </location>
</feature>
<evidence type="ECO:0000259" key="3">
    <source>
        <dbReference type="Pfam" id="PF13966"/>
    </source>
</evidence>
<gene>
    <name evidence="5" type="primary">LOC130465756</name>
</gene>
<dbReference type="Proteomes" id="UP000813463">
    <property type="component" value="Chromosome 1"/>
</dbReference>
<reference evidence="4" key="1">
    <citation type="journal article" date="2021" name="Nat. Commun.">
        <title>Genomic analyses provide insights into spinach domestication and the genetic basis of agronomic traits.</title>
        <authorList>
            <person name="Cai X."/>
            <person name="Sun X."/>
            <person name="Xu C."/>
            <person name="Sun H."/>
            <person name="Wang X."/>
            <person name="Ge C."/>
            <person name="Zhang Z."/>
            <person name="Wang Q."/>
            <person name="Fei Z."/>
            <person name="Jiao C."/>
            <person name="Wang Q."/>
        </authorList>
    </citation>
    <scope>NUCLEOTIDE SEQUENCE [LARGE SCALE GENOMIC DNA]</scope>
    <source>
        <strain evidence="4">cv. Varoflay</strain>
    </source>
</reference>